<name>A0ABU0BFI6_9HYPH</name>
<evidence type="ECO:0000256" key="3">
    <source>
        <dbReference type="SAM" id="Phobius"/>
    </source>
</evidence>
<reference evidence="5 6" key="1">
    <citation type="submission" date="2023-07" db="EMBL/GenBank/DDBJ databases">
        <title>Genomic Encyclopedia of Type Strains, Phase IV (KMG-IV): sequencing the most valuable type-strain genomes for metagenomic binning, comparative biology and taxonomic classification.</title>
        <authorList>
            <person name="Goeker M."/>
        </authorList>
    </citation>
    <scope>NUCLEOTIDE SEQUENCE [LARGE SCALE GENOMIC DNA]</scope>
    <source>
        <strain evidence="5 6">DSM 2457</strain>
    </source>
</reference>
<evidence type="ECO:0000256" key="1">
    <source>
        <dbReference type="ARBA" id="ARBA00006464"/>
    </source>
</evidence>
<keyword evidence="3" id="KW-1133">Transmembrane helix</keyword>
<keyword evidence="2" id="KW-0270">Exopolysaccharide synthesis</keyword>
<dbReference type="InterPro" id="IPR003362">
    <property type="entry name" value="Bact_transf"/>
</dbReference>
<comment type="caution">
    <text evidence="5">The sequence shown here is derived from an EMBL/GenBank/DDBJ whole genome shotgun (WGS) entry which is preliminary data.</text>
</comment>
<feature type="domain" description="Bacterial sugar transferase" evidence="4">
    <location>
        <begin position="10"/>
        <end position="181"/>
    </location>
</feature>
<dbReference type="EMBL" id="JAUSUI010000008">
    <property type="protein sequence ID" value="MDQ0304608.1"/>
    <property type="molecule type" value="Genomic_DNA"/>
</dbReference>
<gene>
    <name evidence="5" type="ORF">J2S75_003653</name>
</gene>
<keyword evidence="6" id="KW-1185">Reference proteome</keyword>
<evidence type="ECO:0000259" key="4">
    <source>
        <dbReference type="Pfam" id="PF02397"/>
    </source>
</evidence>
<dbReference type="RefSeq" id="WP_307021958.1">
    <property type="nucleotide sequence ID" value="NZ_JAUSUI010000008.1"/>
</dbReference>
<keyword evidence="3" id="KW-0472">Membrane</keyword>
<proteinExistence type="inferred from homology"/>
<feature type="transmembrane region" description="Helical" evidence="3">
    <location>
        <begin position="12"/>
        <end position="36"/>
    </location>
</feature>
<protein>
    <submittedName>
        <fullName evidence="5">Lipopolysaccharide/colanic/teichoic acid biosynthesis glycosyltransferase</fullName>
    </submittedName>
</protein>
<dbReference type="PANTHER" id="PTHR30576">
    <property type="entry name" value="COLANIC BIOSYNTHESIS UDP-GLUCOSE LIPID CARRIER TRANSFERASE"/>
    <property type="match status" value="1"/>
</dbReference>
<evidence type="ECO:0000313" key="5">
    <source>
        <dbReference type="EMBL" id="MDQ0304608.1"/>
    </source>
</evidence>
<dbReference type="PANTHER" id="PTHR30576:SF10">
    <property type="entry name" value="SLL5057 PROTEIN"/>
    <property type="match status" value="1"/>
</dbReference>
<keyword evidence="3" id="KW-0812">Transmembrane</keyword>
<sequence>MSDFYVKGGKRLLDVTLALALAVPAGLVCLGCMLAIRLESPGPALFRQRRVGRNRRPFVLYKLRTMATDTGNHPSHEVPPAAITRLGALLRRTKVDELPQLLNVLRGDMSFVGPRPCLPSQEVLISERARRGVYDVRPGITGPAQIAGIDMSTPVELAQADAVYLMEIALASDLGYLVKTARGGGRGDAARRC</sequence>
<accession>A0ABU0BFI6</accession>
<organism evidence="5 6">
    <name type="scientific">Ancylobacter polymorphus</name>
    <dbReference type="NCBI Taxonomy" id="223390"/>
    <lineage>
        <taxon>Bacteria</taxon>
        <taxon>Pseudomonadati</taxon>
        <taxon>Pseudomonadota</taxon>
        <taxon>Alphaproteobacteria</taxon>
        <taxon>Hyphomicrobiales</taxon>
        <taxon>Xanthobacteraceae</taxon>
        <taxon>Ancylobacter</taxon>
    </lineage>
</organism>
<evidence type="ECO:0000256" key="2">
    <source>
        <dbReference type="ARBA" id="ARBA00023169"/>
    </source>
</evidence>
<dbReference type="Proteomes" id="UP001224682">
    <property type="component" value="Unassembled WGS sequence"/>
</dbReference>
<evidence type="ECO:0000313" key="6">
    <source>
        <dbReference type="Proteomes" id="UP001224682"/>
    </source>
</evidence>
<dbReference type="Pfam" id="PF02397">
    <property type="entry name" value="Bac_transf"/>
    <property type="match status" value="1"/>
</dbReference>
<comment type="similarity">
    <text evidence="1">Belongs to the bacterial sugar transferase family.</text>
</comment>